<feature type="signal peptide" evidence="1">
    <location>
        <begin position="1"/>
        <end position="20"/>
    </location>
</feature>
<keyword evidence="1" id="KW-0732">Signal</keyword>
<evidence type="ECO:0000313" key="2">
    <source>
        <dbReference type="EMBL" id="CAD7015028.1"/>
    </source>
</evidence>
<protein>
    <submittedName>
        <fullName evidence="2">(Mediterranean fruit fly) hypothetical protein</fullName>
    </submittedName>
</protein>
<dbReference type="AlphaFoldDB" id="A0A811VFC7"/>
<dbReference type="EMBL" id="CAJHJT010000056">
    <property type="protein sequence ID" value="CAD7015028.1"/>
    <property type="molecule type" value="Genomic_DNA"/>
</dbReference>
<gene>
    <name evidence="2" type="ORF">CCAP1982_LOCUS22985</name>
</gene>
<keyword evidence="3" id="KW-1185">Reference proteome</keyword>
<proteinExistence type="predicted"/>
<feature type="chain" id="PRO_5032438797" evidence="1">
    <location>
        <begin position="21"/>
        <end position="100"/>
    </location>
</feature>
<evidence type="ECO:0000256" key="1">
    <source>
        <dbReference type="SAM" id="SignalP"/>
    </source>
</evidence>
<reference evidence="2" key="1">
    <citation type="submission" date="2020-11" db="EMBL/GenBank/DDBJ databases">
        <authorList>
            <person name="Whitehead M."/>
        </authorList>
    </citation>
    <scope>NUCLEOTIDE SEQUENCE</scope>
    <source>
        <strain evidence="2">EGII</strain>
    </source>
</reference>
<dbReference type="Proteomes" id="UP000606786">
    <property type="component" value="Unassembled WGS sequence"/>
</dbReference>
<organism evidence="2 3">
    <name type="scientific">Ceratitis capitata</name>
    <name type="common">Mediterranean fruit fly</name>
    <name type="synonym">Tephritis capitata</name>
    <dbReference type="NCBI Taxonomy" id="7213"/>
    <lineage>
        <taxon>Eukaryota</taxon>
        <taxon>Metazoa</taxon>
        <taxon>Ecdysozoa</taxon>
        <taxon>Arthropoda</taxon>
        <taxon>Hexapoda</taxon>
        <taxon>Insecta</taxon>
        <taxon>Pterygota</taxon>
        <taxon>Neoptera</taxon>
        <taxon>Endopterygota</taxon>
        <taxon>Diptera</taxon>
        <taxon>Brachycera</taxon>
        <taxon>Muscomorpha</taxon>
        <taxon>Tephritoidea</taxon>
        <taxon>Tephritidae</taxon>
        <taxon>Ceratitis</taxon>
        <taxon>Ceratitis</taxon>
    </lineage>
</organism>
<evidence type="ECO:0000313" key="3">
    <source>
        <dbReference type="Proteomes" id="UP000606786"/>
    </source>
</evidence>
<comment type="caution">
    <text evidence="2">The sequence shown here is derived from an EMBL/GenBank/DDBJ whole genome shotgun (WGS) entry which is preliminary data.</text>
</comment>
<name>A0A811VFC7_CERCA</name>
<accession>A0A811VFC7</accession>
<sequence length="100" mass="11159">MRARWLTCVFVAAVVVIAAAVVVECVCCVHVCVVLGLSIGHAISASNDDTQLQQLIDQQRQQQRQAVNKCLLCLDQRLKPPRHVITHPVWQQQQVATAYE</sequence>